<dbReference type="InterPro" id="IPR035985">
    <property type="entry name" value="Ubiquitin-activating_enz"/>
</dbReference>
<evidence type="ECO:0000256" key="5">
    <source>
        <dbReference type="ARBA" id="ARBA00022786"/>
    </source>
</evidence>
<evidence type="ECO:0000256" key="1">
    <source>
        <dbReference type="ARBA" id="ARBA00004906"/>
    </source>
</evidence>
<feature type="active site" description="Glycyl thioester intermediate" evidence="7">
    <location>
        <position position="301"/>
    </location>
</feature>
<comment type="pathway">
    <text evidence="1">Protein modification; protein ubiquitination.</text>
</comment>
<dbReference type="InterPro" id="IPR042063">
    <property type="entry name" value="Ubi_acti_E1_SCCH"/>
</dbReference>
<comment type="similarity">
    <text evidence="2">Belongs to the ubiquitin-activating E1 family.</text>
</comment>
<name>A0A7G2CML0_9TRYP</name>
<dbReference type="Pfam" id="PF00899">
    <property type="entry name" value="ThiF"/>
    <property type="match status" value="1"/>
</dbReference>
<dbReference type="Pfam" id="PF09358">
    <property type="entry name" value="E1_UFD"/>
    <property type="match status" value="1"/>
</dbReference>
<dbReference type="PANTHER" id="PTHR10953">
    <property type="entry name" value="UBIQUITIN-ACTIVATING ENZYME E1"/>
    <property type="match status" value="1"/>
</dbReference>
<dbReference type="FunFam" id="3.50.50.80:FF:000002">
    <property type="entry name" value="SUMO-activating enzyme subunit 2"/>
    <property type="match status" value="1"/>
</dbReference>
<organism evidence="9 10">
    <name type="scientific">Angomonas deanei</name>
    <dbReference type="NCBI Taxonomy" id="59799"/>
    <lineage>
        <taxon>Eukaryota</taxon>
        <taxon>Discoba</taxon>
        <taxon>Euglenozoa</taxon>
        <taxon>Kinetoplastea</taxon>
        <taxon>Metakinetoplastina</taxon>
        <taxon>Trypanosomatida</taxon>
        <taxon>Trypanosomatidae</taxon>
        <taxon>Strigomonadinae</taxon>
        <taxon>Angomonas</taxon>
    </lineage>
</organism>
<dbReference type="OrthoDB" id="10252231at2759"/>
<dbReference type="InterPro" id="IPR000011">
    <property type="entry name" value="UBQ/SUMO-activ_enz_E1-like"/>
</dbReference>
<keyword evidence="5" id="KW-0833">Ubl conjugation pathway</keyword>
<dbReference type="AlphaFoldDB" id="A0A7G2CML0"/>
<protein>
    <submittedName>
        <fullName evidence="9">ThiF family/Ubiquitin-activating enzyme active site/Ubiquitin fold domain containing protein, putative</fullName>
    </submittedName>
</protein>
<dbReference type="InterPro" id="IPR033127">
    <property type="entry name" value="UBQ-activ_enz_E1_Cys_AS"/>
</dbReference>
<dbReference type="Gene3D" id="3.10.290.60">
    <property type="entry name" value="Ubiquitin-activating enzyme E1, UFD domain"/>
    <property type="match status" value="1"/>
</dbReference>
<dbReference type="Gene3D" id="3.40.50.720">
    <property type="entry name" value="NAD(P)-binding Rossmann-like Domain"/>
    <property type="match status" value="1"/>
</dbReference>
<dbReference type="GO" id="GO:0005524">
    <property type="term" value="F:ATP binding"/>
    <property type="evidence" value="ECO:0007669"/>
    <property type="project" value="UniProtKB-KW"/>
</dbReference>
<dbReference type="InterPro" id="IPR038252">
    <property type="entry name" value="UBA_E1_C_sf"/>
</dbReference>
<evidence type="ECO:0000256" key="6">
    <source>
        <dbReference type="ARBA" id="ARBA00022840"/>
    </source>
</evidence>
<dbReference type="Gene3D" id="1.10.10.2660">
    <property type="entry name" value="Ubiquitin-activating enzyme E1, SCCH domain"/>
    <property type="match status" value="1"/>
</dbReference>
<accession>A0A7G2CML0</accession>
<evidence type="ECO:0000256" key="4">
    <source>
        <dbReference type="ARBA" id="ARBA00022741"/>
    </source>
</evidence>
<dbReference type="PROSITE" id="PS00865">
    <property type="entry name" value="UBIQUITIN_ACTIVAT_2"/>
    <property type="match status" value="1"/>
</dbReference>
<keyword evidence="6" id="KW-0067">ATP-binding</keyword>
<evidence type="ECO:0000313" key="10">
    <source>
        <dbReference type="Proteomes" id="UP000515908"/>
    </source>
</evidence>
<evidence type="ECO:0000313" key="9">
    <source>
        <dbReference type="EMBL" id="CAD2220655.1"/>
    </source>
</evidence>
<keyword evidence="3" id="KW-0436">Ligase</keyword>
<dbReference type="Proteomes" id="UP000515908">
    <property type="component" value="Chromosome 18"/>
</dbReference>
<dbReference type="PANTHER" id="PTHR10953:SF4">
    <property type="entry name" value="UBIQUITIN-ACTIVATING ENZYME E1 C-TERMINAL DOMAIN-CONTAINING PROTEIN"/>
    <property type="match status" value="1"/>
</dbReference>
<dbReference type="FunFam" id="1.10.10.2660:FF:000005">
    <property type="entry name" value="Ubiquitin-activating enzyme E1, putative"/>
    <property type="match status" value="1"/>
</dbReference>
<gene>
    <name evidence="9" type="ORF">ADEAN_000817700</name>
</gene>
<dbReference type="InterPro" id="IPR045886">
    <property type="entry name" value="ThiF/MoeB/HesA"/>
</dbReference>
<dbReference type="SMART" id="SM00985">
    <property type="entry name" value="UBA_e1_C"/>
    <property type="match status" value="1"/>
</dbReference>
<reference evidence="9 10" key="1">
    <citation type="submission" date="2020-08" db="EMBL/GenBank/DDBJ databases">
        <authorList>
            <person name="Newling K."/>
            <person name="Davey J."/>
            <person name="Forrester S."/>
        </authorList>
    </citation>
    <scope>NUCLEOTIDE SEQUENCE [LARGE SCALE GENOMIC DNA]</scope>
    <source>
        <strain evidence="10">Crithidia deanei Carvalho (ATCC PRA-265)</strain>
    </source>
</reference>
<dbReference type="Pfam" id="PF10585">
    <property type="entry name" value="UBA_E1_SCCH"/>
    <property type="match status" value="1"/>
</dbReference>
<dbReference type="InterPro" id="IPR000594">
    <property type="entry name" value="ThiF_NAD_FAD-bd"/>
</dbReference>
<dbReference type="GO" id="GO:0005737">
    <property type="term" value="C:cytoplasm"/>
    <property type="evidence" value="ECO:0007669"/>
    <property type="project" value="TreeGrafter"/>
</dbReference>
<dbReference type="VEuPathDB" id="TriTrypDB:ADEAN_000817700"/>
<dbReference type="GO" id="GO:0004839">
    <property type="term" value="F:ubiquitin activating enzyme activity"/>
    <property type="evidence" value="ECO:0007669"/>
    <property type="project" value="TreeGrafter"/>
</dbReference>
<evidence type="ECO:0000259" key="8">
    <source>
        <dbReference type="SMART" id="SM00985"/>
    </source>
</evidence>
<keyword evidence="10" id="KW-1185">Reference proteome</keyword>
<feature type="domain" description="Ubiquitin-activating enzyme E1 C-terminal" evidence="8">
    <location>
        <begin position="608"/>
        <end position="737"/>
    </location>
</feature>
<dbReference type="GO" id="GO:0006974">
    <property type="term" value="P:DNA damage response"/>
    <property type="evidence" value="ECO:0007669"/>
    <property type="project" value="TreeGrafter"/>
</dbReference>
<keyword evidence="4" id="KW-0547">Nucleotide-binding</keyword>
<dbReference type="SUPFAM" id="SSF69572">
    <property type="entry name" value="Activating enzymes of the ubiquitin-like proteins"/>
    <property type="match status" value="2"/>
</dbReference>
<sequence>MTIFDSEEKFDAPAALHAISRAVAKTGILPRTAAEVEKVVGAATELHSSLDAALARQLLSVYTGDLNPMACFIGGMASQEALKLCSGKFTPIHQWMYYDVRELLQLSPMSVEERLANGQGSGNERDRQIAVFGKAFQDFLSQQSAFIVGAGALGCELIKNVALIGLGAVSITDMDTIEISNLSRQFLFRNDHIGKSKSLVAGNAATSINPAMRVTAFDQKMAPETEGTFNETFWNSHSVVLNALDNVASRKYVDERCLFYKKPLFESGTLGTKCNMQPVIPYVTESYSSSHDPPEKSIPLCTLKNFPSAIEHTIQWARDQFHLLFASTPEDVNRYLEDPKAFGESLVRDPASAPIVLKHVNDALRGWPSTEKDCIQKARVLFQEYFHDNFKQLLFNMPVDKRNEDGQLFWSGAKRPPTPQVFNPQCERDADFVYHTANLIAGIYGLPELKLSRKEAAEYAASIEVAPFVARTVTFSTSEKDKTDPSAAQLVGELKLEDLPPATQFAKRRMVPLEFEKDDPTNHHVDFITHCSNTRAEAYAIPPADLVRTKRIAGKIIPAMVTTTSLVTGLVCLEMLKFLLLQHEHHKKHPNTPYIPSEAEVNAQLSVYRSAFVNIALPMIAFSDPILATGRTYALPDGGTVRWSIWDRLDLNEKRDVSVQELADLLLERFHIDVFMITLASGKMLYTSFGGKKEDKTKPVSEVAREKGEAAQEGNDYLNLIATGSIGDDDDIDVPIIRYKFRNF</sequence>
<dbReference type="EMBL" id="LR877162">
    <property type="protein sequence ID" value="CAD2220655.1"/>
    <property type="molecule type" value="Genomic_DNA"/>
</dbReference>
<dbReference type="PRINTS" id="PR01849">
    <property type="entry name" value="UBIQUITINACT"/>
</dbReference>
<dbReference type="Gene3D" id="3.40.50.12550">
    <property type="entry name" value="Ubiquitin-activating enzyme E1, inactive adenylation domain, subdomain 2"/>
    <property type="match status" value="1"/>
</dbReference>
<dbReference type="GO" id="GO:0005634">
    <property type="term" value="C:nucleus"/>
    <property type="evidence" value="ECO:0007669"/>
    <property type="project" value="TreeGrafter"/>
</dbReference>
<dbReference type="UniPathway" id="UPA00143"/>
<dbReference type="InterPro" id="IPR018965">
    <property type="entry name" value="Ub-activating_enz_E1_C"/>
</dbReference>
<dbReference type="GO" id="GO:0006511">
    <property type="term" value="P:ubiquitin-dependent protein catabolic process"/>
    <property type="evidence" value="ECO:0007669"/>
    <property type="project" value="TreeGrafter"/>
</dbReference>
<dbReference type="InterPro" id="IPR019572">
    <property type="entry name" value="UBA_E1_SCCH"/>
</dbReference>
<evidence type="ECO:0000256" key="2">
    <source>
        <dbReference type="ARBA" id="ARBA00005673"/>
    </source>
</evidence>
<proteinExistence type="inferred from homology"/>
<evidence type="ECO:0000256" key="3">
    <source>
        <dbReference type="ARBA" id="ARBA00022598"/>
    </source>
</evidence>
<evidence type="ECO:0000256" key="7">
    <source>
        <dbReference type="PROSITE-ProRule" id="PRU10132"/>
    </source>
</evidence>